<comment type="subcellular location">
    <subcellularLocation>
        <location evidence="1">Cytoplasm</location>
    </subcellularLocation>
</comment>
<keyword evidence="7" id="KW-0418">Kinase</keyword>
<organism evidence="12 13">
    <name type="scientific">Manihot esculenta</name>
    <name type="common">Cassava</name>
    <name type="synonym">Jatropha manihot</name>
    <dbReference type="NCBI Taxonomy" id="3983"/>
    <lineage>
        <taxon>Eukaryota</taxon>
        <taxon>Viridiplantae</taxon>
        <taxon>Streptophyta</taxon>
        <taxon>Embryophyta</taxon>
        <taxon>Tracheophyta</taxon>
        <taxon>Spermatophyta</taxon>
        <taxon>Magnoliopsida</taxon>
        <taxon>eudicotyledons</taxon>
        <taxon>Gunneridae</taxon>
        <taxon>Pentapetalae</taxon>
        <taxon>rosids</taxon>
        <taxon>fabids</taxon>
        <taxon>Malpighiales</taxon>
        <taxon>Euphorbiaceae</taxon>
        <taxon>Crotonoideae</taxon>
        <taxon>Manihoteae</taxon>
        <taxon>Manihot</taxon>
    </lineage>
</organism>
<keyword evidence="5" id="KW-0808">Transferase</keyword>
<keyword evidence="6 10" id="KW-0547">Nucleotide-binding</keyword>
<dbReference type="PROSITE" id="PS00107">
    <property type="entry name" value="PROTEIN_KINASE_ATP"/>
    <property type="match status" value="1"/>
</dbReference>
<dbReference type="AlphaFoldDB" id="A0A2C9VM89"/>
<feature type="domain" description="Protein kinase" evidence="11">
    <location>
        <begin position="840"/>
        <end position="1106"/>
    </location>
</feature>
<dbReference type="FunFam" id="1.10.510.10:FF:000142">
    <property type="entry name" value="Octicosapeptide/phox/Bem1p domain kinase superfamily protein"/>
    <property type="match status" value="1"/>
</dbReference>
<dbReference type="SUPFAM" id="SSF54277">
    <property type="entry name" value="CAD &amp; PB1 domains"/>
    <property type="match status" value="1"/>
</dbReference>
<keyword evidence="13" id="KW-1185">Reference proteome</keyword>
<dbReference type="GO" id="GO:0005737">
    <property type="term" value="C:cytoplasm"/>
    <property type="evidence" value="ECO:0000318"/>
    <property type="project" value="GO_Central"/>
</dbReference>
<dbReference type="SUPFAM" id="SSF56112">
    <property type="entry name" value="Protein kinase-like (PK-like)"/>
    <property type="match status" value="1"/>
</dbReference>
<dbReference type="InterPro" id="IPR000719">
    <property type="entry name" value="Prot_kinase_dom"/>
</dbReference>
<dbReference type="PANTHER" id="PTHR23257:SF703">
    <property type="entry name" value="KINASE SUPERFAMILY WITH OCTICOSAPEPTIDE_PHOX_BEM1P DOMAIN-CONTAINING PROTEIN"/>
    <property type="match status" value="1"/>
</dbReference>
<sequence length="1113" mass="124163">MCNKNIECLNKTHSPVDSQQNPHHLMDIPTSAASTGSNVSSYDETPRVKFLCSFLGSIMPRPQDGKLRYVGGETRIVSLPRDICYEELMSKMRELYEGAAILKYQQPDEDLDALVSVVNDDDVTNMMEEYEKLGSGDGFTRLRIFLFSHQEQDASSHYVDGDERESERRYVDALNNLNDGADFRRQQSESPSIGPVEDIHLQEQLFNPMNLDSGLHSQRNSEMSMLQYNLHHIAVPQRFSEMEGSWSPAIYSPGHHGQPDPRPITEFPSSPPSRYRMQFGELPDRGMDRISEEYARSQLSHHPAFDHQLPYSENVIWMPSGAISSDKAGFPNNLLHGPSVIDGNNACEHCRVAFQRNQHHLEQPNIGNAVHQVANPCAECHPNRDHFMLNADAKVHHSLYPKDQNDPRSIYGEAHGHERGWNLQHQSSPCADEARVHISGAGRLNEHYILDGPGMNYPIGHANLVDGHHMSSNYIHHQTGYELGNEVFHDQPVAASHHLHVPLPDERAVRYGNFPYAYGADSLYPMSHGHSHPQNLWRNVQNPVHSTPYETSGTTPQVNGTVNPALLRGTMEGGQRVVTSMDNQHSRIESSPKILGFDGTTTPDYSYGHPLKLAPNHCSPENKQLLAHETTRPPLPREMHNSSPILGTSGYNPDLNSRTIAEAVKMDEKTALSMDKETNHVEKVEKLDVPNIPCPDQKMIPHTNSDAALAESAHSNVLRNTEGSGDIVKVGEKDPSAVMEETKLSIDQLSFLPELIATMKKVALEEAEEVKAIVKENPDSVVLSSIGKEATLTESEVVNAQEETELDSDNDNINSNKIEPTKAEAEALERGLQTIKNDDLEEIRELGSGTYGAVYHGKWKGSDVAIKRIKASCFAGKPSERERLIADFWKEALMLSSLHHPNVVSFYGIVRDGPDGSLATVTEFMVNGSLKQFLQKKDRTIDRRKRLIIAMDAAFGMEYLHGKNIVHFDLKCENLLVNMRDPQRPVCKIGDLGLSKVKQHTLVSGGVRGTLPWMAPELLSGKSHMVSEKIDVYSFGIVMWELLTGEEPYAGMHCASIIGGIVNNSLRPQIPTWCDPEWKSLMESCWAPDPAERPSFSEVSKKLRNMAAAVNVK</sequence>
<name>A0A2C9VM89_MANES</name>
<dbReference type="GO" id="GO:0007165">
    <property type="term" value="P:signal transduction"/>
    <property type="evidence" value="ECO:0000318"/>
    <property type="project" value="GO_Central"/>
</dbReference>
<accession>A0A2C9VM89</accession>
<dbReference type="PANTHER" id="PTHR23257">
    <property type="entry name" value="SERINE-THREONINE PROTEIN KINASE"/>
    <property type="match status" value="1"/>
</dbReference>
<keyword evidence="3" id="KW-0723">Serine/threonine-protein kinase</keyword>
<dbReference type="GO" id="GO:0004672">
    <property type="term" value="F:protein kinase activity"/>
    <property type="evidence" value="ECO:0000318"/>
    <property type="project" value="GO_Central"/>
</dbReference>
<evidence type="ECO:0000256" key="4">
    <source>
        <dbReference type="ARBA" id="ARBA00022553"/>
    </source>
</evidence>
<dbReference type="PRINTS" id="PR00109">
    <property type="entry name" value="TYRKINASE"/>
</dbReference>
<dbReference type="OMA" id="NWVPSEN"/>
<dbReference type="InterPro" id="IPR000270">
    <property type="entry name" value="PB1_dom"/>
</dbReference>
<dbReference type="Gene3D" id="1.10.510.10">
    <property type="entry name" value="Transferase(Phosphotransferase) domain 1"/>
    <property type="match status" value="1"/>
</dbReference>
<dbReference type="PROSITE" id="PS00108">
    <property type="entry name" value="PROTEIN_KINASE_ST"/>
    <property type="match status" value="1"/>
</dbReference>
<evidence type="ECO:0000256" key="10">
    <source>
        <dbReference type="PROSITE-ProRule" id="PRU10141"/>
    </source>
</evidence>
<keyword evidence="2" id="KW-0963">Cytoplasm</keyword>
<evidence type="ECO:0000256" key="3">
    <source>
        <dbReference type="ARBA" id="ARBA00022527"/>
    </source>
</evidence>
<dbReference type="GO" id="GO:0005524">
    <property type="term" value="F:ATP binding"/>
    <property type="evidence" value="ECO:0007669"/>
    <property type="project" value="UniProtKB-UniRule"/>
</dbReference>
<dbReference type="InterPro" id="IPR008271">
    <property type="entry name" value="Ser/Thr_kinase_AS"/>
</dbReference>
<dbReference type="STRING" id="3983.A0A2C9VM89"/>
<dbReference type="GO" id="GO:0009734">
    <property type="term" value="P:auxin-activated signaling pathway"/>
    <property type="evidence" value="ECO:0007669"/>
    <property type="project" value="UniProtKB-KW"/>
</dbReference>
<reference evidence="13" key="1">
    <citation type="journal article" date="2016" name="Nat. Biotechnol.">
        <title>Sequencing wild and cultivated cassava and related species reveals extensive interspecific hybridization and genetic diversity.</title>
        <authorList>
            <person name="Bredeson J.V."/>
            <person name="Lyons J.B."/>
            <person name="Prochnik S.E."/>
            <person name="Wu G.A."/>
            <person name="Ha C.M."/>
            <person name="Edsinger-Gonzales E."/>
            <person name="Grimwood J."/>
            <person name="Schmutz J."/>
            <person name="Rabbi I.Y."/>
            <person name="Egesi C."/>
            <person name="Nauluvula P."/>
            <person name="Lebot V."/>
            <person name="Ndunguru J."/>
            <person name="Mkamilo G."/>
            <person name="Bart R.S."/>
            <person name="Setter T.L."/>
            <person name="Gleadow R.M."/>
            <person name="Kulakow P."/>
            <person name="Ferguson M.E."/>
            <person name="Rounsley S."/>
            <person name="Rokhsar D.S."/>
        </authorList>
    </citation>
    <scope>NUCLEOTIDE SEQUENCE [LARGE SCALE GENOMIC DNA]</scope>
    <source>
        <strain evidence="13">cv. AM560-2</strain>
    </source>
</reference>
<dbReference type="GO" id="GO:0004674">
    <property type="term" value="F:protein serine/threonine kinase activity"/>
    <property type="evidence" value="ECO:0007669"/>
    <property type="project" value="UniProtKB-KW"/>
</dbReference>
<dbReference type="FunFam" id="3.10.20.90:FF:000058">
    <property type="entry name" value="Octicosapeptide/phox/Bem1p domain kinase superfamily protein"/>
    <property type="match status" value="1"/>
</dbReference>
<keyword evidence="4" id="KW-0597">Phosphoprotein</keyword>
<dbReference type="EMBL" id="CM004392">
    <property type="protein sequence ID" value="OAY46764.1"/>
    <property type="molecule type" value="Genomic_DNA"/>
</dbReference>
<dbReference type="InterPro" id="IPR001245">
    <property type="entry name" value="Ser-Thr/Tyr_kinase_cat_dom"/>
</dbReference>
<evidence type="ECO:0000256" key="2">
    <source>
        <dbReference type="ARBA" id="ARBA00022490"/>
    </source>
</evidence>
<feature type="binding site" evidence="10">
    <location>
        <position position="877"/>
    </location>
    <ligand>
        <name>ATP</name>
        <dbReference type="ChEBI" id="CHEBI:30616"/>
    </ligand>
</feature>
<evidence type="ECO:0000256" key="6">
    <source>
        <dbReference type="ARBA" id="ARBA00022741"/>
    </source>
</evidence>
<dbReference type="OrthoDB" id="4062651at2759"/>
<dbReference type="FunFam" id="3.30.200.20:FF:000081">
    <property type="entry name" value="Octicosapeptide/phox/Bem1p domain kinase superfamily protein"/>
    <property type="match status" value="1"/>
</dbReference>
<evidence type="ECO:0000256" key="7">
    <source>
        <dbReference type="ARBA" id="ARBA00022777"/>
    </source>
</evidence>
<evidence type="ECO:0000256" key="8">
    <source>
        <dbReference type="ARBA" id="ARBA00022840"/>
    </source>
</evidence>
<evidence type="ECO:0000256" key="5">
    <source>
        <dbReference type="ARBA" id="ARBA00022679"/>
    </source>
</evidence>
<dbReference type="CDD" id="cd06410">
    <property type="entry name" value="PB1_UP2"/>
    <property type="match status" value="1"/>
</dbReference>
<dbReference type="SMART" id="SM00666">
    <property type="entry name" value="PB1"/>
    <property type="match status" value="1"/>
</dbReference>
<dbReference type="Gramene" id="Manes.06G025700.7.v8.1">
    <property type="protein sequence ID" value="Manes.06G025700.7.v8.1.CDS"/>
    <property type="gene ID" value="Manes.06G025700.v8.1"/>
</dbReference>
<evidence type="ECO:0000313" key="13">
    <source>
        <dbReference type="Proteomes" id="UP000091857"/>
    </source>
</evidence>
<gene>
    <name evidence="12" type="ORF">MANES_06G025700v8</name>
</gene>
<protein>
    <recommendedName>
        <fullName evidence="11">Protein kinase domain-containing protein</fullName>
    </recommendedName>
</protein>
<dbReference type="Gene3D" id="3.30.200.20">
    <property type="entry name" value="Phosphorylase Kinase, domain 1"/>
    <property type="match status" value="1"/>
</dbReference>
<dbReference type="Proteomes" id="UP000091857">
    <property type="component" value="Chromosome 6"/>
</dbReference>
<evidence type="ECO:0000313" key="12">
    <source>
        <dbReference type="EMBL" id="OAY46764.1"/>
    </source>
</evidence>
<dbReference type="GO" id="GO:0010928">
    <property type="term" value="P:regulation of auxin mediated signaling pathway"/>
    <property type="evidence" value="ECO:0007669"/>
    <property type="project" value="UniProtKB-ARBA"/>
</dbReference>
<evidence type="ECO:0000259" key="11">
    <source>
        <dbReference type="PROSITE" id="PS50011"/>
    </source>
</evidence>
<evidence type="ECO:0000256" key="9">
    <source>
        <dbReference type="ARBA" id="ARBA00023294"/>
    </source>
</evidence>
<dbReference type="InterPro" id="IPR011009">
    <property type="entry name" value="Kinase-like_dom_sf"/>
</dbReference>
<dbReference type="PROSITE" id="PS50011">
    <property type="entry name" value="PROTEIN_KINASE_DOM"/>
    <property type="match status" value="1"/>
</dbReference>
<dbReference type="Pfam" id="PF07714">
    <property type="entry name" value="PK_Tyr_Ser-Thr"/>
    <property type="match status" value="1"/>
</dbReference>
<dbReference type="Gene3D" id="3.10.20.90">
    <property type="entry name" value="Phosphatidylinositol 3-kinase Catalytic Subunit, Chain A, domain 1"/>
    <property type="match status" value="1"/>
</dbReference>
<evidence type="ECO:0000256" key="1">
    <source>
        <dbReference type="ARBA" id="ARBA00004496"/>
    </source>
</evidence>
<dbReference type="Gramene" id="Manes.06G025700.6.v8.1">
    <property type="protein sequence ID" value="Manes.06G025700.6.v8.1.CDS"/>
    <property type="gene ID" value="Manes.06G025700.v8.1"/>
</dbReference>
<comment type="caution">
    <text evidence="12">The sequence shown here is derived from an EMBL/GenBank/DDBJ whole genome shotgun (WGS) entry which is preliminary data.</text>
</comment>
<dbReference type="SMART" id="SM00220">
    <property type="entry name" value="S_TKc"/>
    <property type="match status" value="1"/>
</dbReference>
<dbReference type="InterPro" id="IPR050167">
    <property type="entry name" value="Ser_Thr_protein_kinase"/>
</dbReference>
<dbReference type="InterPro" id="IPR017441">
    <property type="entry name" value="Protein_kinase_ATP_BS"/>
</dbReference>
<keyword evidence="9" id="KW-0927">Auxin signaling pathway</keyword>
<proteinExistence type="predicted"/>
<dbReference type="Pfam" id="PF00564">
    <property type="entry name" value="PB1"/>
    <property type="match status" value="1"/>
</dbReference>
<keyword evidence="8 10" id="KW-0067">ATP-binding</keyword>
<dbReference type="CDD" id="cd13999">
    <property type="entry name" value="STKc_MAP3K-like"/>
    <property type="match status" value="1"/>
</dbReference>